<dbReference type="EMBL" id="JAENGY010001824">
    <property type="protein sequence ID" value="KAG6946730.1"/>
    <property type="molecule type" value="Genomic_DNA"/>
</dbReference>
<sequence length="161" mass="18580">MQQANPDSQAMQGTWRWRALPGAEVQKAGSKQRLVRRTRGWLQQARAVQGFVPLPWRWPALWRYWLPKVCPNPRLLQGPRKAFYRGSYEGRISVYGQLSVQVRHPAHRGRSRTANHIISKEENAVVCHQPRSGSTGVYSSKIFQHRRKSCNLQTTIICFSC</sequence>
<gene>
    <name evidence="1" type="ORF">JG688_00015880</name>
</gene>
<organism evidence="1 2">
    <name type="scientific">Phytophthora aleatoria</name>
    <dbReference type="NCBI Taxonomy" id="2496075"/>
    <lineage>
        <taxon>Eukaryota</taxon>
        <taxon>Sar</taxon>
        <taxon>Stramenopiles</taxon>
        <taxon>Oomycota</taxon>
        <taxon>Peronosporomycetes</taxon>
        <taxon>Peronosporales</taxon>
        <taxon>Peronosporaceae</taxon>
        <taxon>Phytophthora</taxon>
    </lineage>
</organism>
<reference evidence="1" key="1">
    <citation type="submission" date="2021-01" db="EMBL/GenBank/DDBJ databases">
        <title>Phytophthora aleatoria, a newly-described species from Pinus radiata is distinct from Phytophthora cactorum isolates based on comparative genomics.</title>
        <authorList>
            <person name="Mcdougal R."/>
            <person name="Panda P."/>
            <person name="Williams N."/>
            <person name="Studholme D.J."/>
        </authorList>
    </citation>
    <scope>NUCLEOTIDE SEQUENCE</scope>
    <source>
        <strain evidence="1">NZFS 4037</strain>
    </source>
</reference>
<accession>A0A8J5IYX8</accession>
<evidence type="ECO:0000313" key="2">
    <source>
        <dbReference type="Proteomes" id="UP000709295"/>
    </source>
</evidence>
<proteinExistence type="predicted"/>
<dbReference type="AlphaFoldDB" id="A0A8J5IYX8"/>
<keyword evidence="2" id="KW-1185">Reference proteome</keyword>
<evidence type="ECO:0000313" key="1">
    <source>
        <dbReference type="EMBL" id="KAG6946730.1"/>
    </source>
</evidence>
<dbReference type="Proteomes" id="UP000709295">
    <property type="component" value="Unassembled WGS sequence"/>
</dbReference>
<protein>
    <submittedName>
        <fullName evidence="1">Uncharacterized protein</fullName>
    </submittedName>
</protein>
<comment type="caution">
    <text evidence="1">The sequence shown here is derived from an EMBL/GenBank/DDBJ whole genome shotgun (WGS) entry which is preliminary data.</text>
</comment>
<name>A0A8J5IYX8_9STRA</name>